<dbReference type="InterPro" id="IPR029069">
    <property type="entry name" value="HotDog_dom_sf"/>
</dbReference>
<dbReference type="RefSeq" id="WP_095616491.1">
    <property type="nucleotide sequence ID" value="NZ_NSKD01000001.1"/>
</dbReference>
<proteinExistence type="predicted"/>
<accession>A0A2A2FCI4</accession>
<dbReference type="SUPFAM" id="SSF54637">
    <property type="entry name" value="Thioesterase/thiol ester dehydrase-isomerase"/>
    <property type="match status" value="1"/>
</dbReference>
<evidence type="ECO:0000256" key="1">
    <source>
        <dbReference type="ARBA" id="ARBA00022801"/>
    </source>
</evidence>
<evidence type="ECO:0000313" key="4">
    <source>
        <dbReference type="Proteomes" id="UP000218896"/>
    </source>
</evidence>
<dbReference type="InterPro" id="IPR003736">
    <property type="entry name" value="PAAI_dom"/>
</dbReference>
<gene>
    <name evidence="3" type="ORF">CK501_04460</name>
</gene>
<organism evidence="3 4">
    <name type="scientific">Halovibrio salipaludis</name>
    <dbReference type="NCBI Taxonomy" id="2032626"/>
    <lineage>
        <taxon>Bacteria</taxon>
        <taxon>Pseudomonadati</taxon>
        <taxon>Pseudomonadota</taxon>
        <taxon>Gammaproteobacteria</taxon>
        <taxon>Oceanospirillales</taxon>
        <taxon>Halomonadaceae</taxon>
        <taxon>Halovibrio</taxon>
    </lineage>
</organism>
<dbReference type="PANTHER" id="PTHR43240">
    <property type="entry name" value="1,4-DIHYDROXY-2-NAPHTHOYL-COA THIOESTERASE 1"/>
    <property type="match status" value="1"/>
</dbReference>
<dbReference type="EMBL" id="NSKD01000001">
    <property type="protein sequence ID" value="PAU82397.1"/>
    <property type="molecule type" value="Genomic_DNA"/>
</dbReference>
<dbReference type="Gene3D" id="3.10.129.10">
    <property type="entry name" value="Hotdog Thioesterase"/>
    <property type="match status" value="1"/>
</dbReference>
<keyword evidence="1" id="KW-0378">Hydrolase</keyword>
<keyword evidence="4" id="KW-1185">Reference proteome</keyword>
<dbReference type="AlphaFoldDB" id="A0A2A2FCI4"/>
<dbReference type="PANTHER" id="PTHR43240:SF3">
    <property type="entry name" value="THIOESTERASE DOMAIN-CONTAINING PROTEIN"/>
    <property type="match status" value="1"/>
</dbReference>
<reference evidence="3 4" key="1">
    <citation type="submission" date="2017-08" db="EMBL/GenBank/DDBJ databases">
        <title>Halovibrio sewagensis sp. nov., isolated from wastewater of high salinity.</title>
        <authorList>
            <person name="Dong X."/>
            <person name="Zhang G."/>
        </authorList>
    </citation>
    <scope>NUCLEOTIDE SEQUENCE [LARGE SCALE GENOMIC DNA]</scope>
    <source>
        <strain evidence="3 4">YL5-2</strain>
    </source>
</reference>
<dbReference type="GO" id="GO:0016289">
    <property type="term" value="F:acyl-CoA hydrolase activity"/>
    <property type="evidence" value="ECO:0007669"/>
    <property type="project" value="UniProtKB-ARBA"/>
</dbReference>
<evidence type="ECO:0000259" key="2">
    <source>
        <dbReference type="Pfam" id="PF03061"/>
    </source>
</evidence>
<feature type="domain" description="Thioesterase" evidence="2">
    <location>
        <begin position="67"/>
        <end position="138"/>
    </location>
</feature>
<dbReference type="CDD" id="cd03443">
    <property type="entry name" value="PaaI_thioesterase"/>
    <property type="match status" value="1"/>
</dbReference>
<dbReference type="OrthoDB" id="9813158at2"/>
<dbReference type="Proteomes" id="UP000218896">
    <property type="component" value="Unassembled WGS sequence"/>
</dbReference>
<dbReference type="Pfam" id="PF03061">
    <property type="entry name" value="4HBT"/>
    <property type="match status" value="1"/>
</dbReference>
<comment type="caution">
    <text evidence="3">The sequence shown here is derived from an EMBL/GenBank/DDBJ whole genome shotgun (WGS) entry which is preliminary data.</text>
</comment>
<sequence length="163" mass="17763">MSTTGDSEQHISGAAESAEECADWQALLARIPYARHLGLEVQQGDAGVVVHLPCREALIGNFMLPALHGGVLGALIELTARVAAQSRDTETRCPRILDSHINYLRSAKDRSTFASADIVRQGRRSSLIQVTCWQSERSKPIASGLVQLLLPTMAAQQEDLHEH</sequence>
<dbReference type="InterPro" id="IPR006683">
    <property type="entry name" value="Thioestr_dom"/>
</dbReference>
<evidence type="ECO:0000313" key="3">
    <source>
        <dbReference type="EMBL" id="PAU82397.1"/>
    </source>
</evidence>
<dbReference type="NCBIfam" id="TIGR00369">
    <property type="entry name" value="unchar_dom_1"/>
    <property type="match status" value="1"/>
</dbReference>
<name>A0A2A2FCI4_9GAMM</name>
<protein>
    <submittedName>
        <fullName evidence="3">Thioesterase</fullName>
    </submittedName>
</protein>